<name>A0A1J5S6L8_9ZZZZ</name>
<dbReference type="PANTHER" id="PTHR30534:SF0">
    <property type="entry name" value="FLAGELLAR MOTOR SWITCH PROTEIN FLIG"/>
    <property type="match status" value="1"/>
</dbReference>
<dbReference type="InterPro" id="IPR028263">
    <property type="entry name" value="FliG_N"/>
</dbReference>
<keyword evidence="13" id="KW-0966">Cell projection</keyword>
<dbReference type="EMBL" id="MLJW01000133">
    <property type="protein sequence ID" value="OIQ97435.1"/>
    <property type="molecule type" value="Genomic_DNA"/>
</dbReference>
<keyword evidence="13" id="KW-0282">Flagellum</keyword>
<feature type="domain" description="Flagellar motor switch protein FliG C-terminal" evidence="10">
    <location>
        <begin position="216"/>
        <end position="322"/>
    </location>
</feature>
<feature type="domain" description="Flagellar motor switch protein FliG N-terminal" evidence="12">
    <location>
        <begin position="5"/>
        <end position="103"/>
    </location>
</feature>
<evidence type="ECO:0000313" key="13">
    <source>
        <dbReference type="EMBL" id="OIQ97435.1"/>
    </source>
</evidence>
<evidence type="ECO:0000256" key="8">
    <source>
        <dbReference type="ARBA" id="ARBA00023136"/>
    </source>
</evidence>
<dbReference type="PRINTS" id="PR00954">
    <property type="entry name" value="FLGMOTORFLIG"/>
</dbReference>
<dbReference type="NCBIfam" id="TIGR00207">
    <property type="entry name" value="fliG"/>
    <property type="match status" value="1"/>
</dbReference>
<sequence length="332" mass="36715">MSEAGVMKSAVLMLALGADEAAEVMKFLSPKEVQKLGSAMATMKSVGREQVENVVTEFLGKVEQSSDFGLDSDEYIRSVLTKALGDDKASGLLNRILQSRDASGIESLKWMDAFTVAEFIKNEHPQIVATILVHLEPDQAAEVIGHFTDRLRQDVMLRIATLDGVKPIALRELNDVMTKLLTGNESIKKQTMGGIKVAADIMNFMSGDNEASVMDGLKSYDDDMAQKIMDEMFVFDNVMEIDDKGIQVMLREVQSETLIIALKGTTDELREKIFKNMSSRAAEMMREDLESKGPVKLSEVEAQQKQILQIVRRLADEGQIQLAGKGGDDQYV</sequence>
<dbReference type="PIRSF" id="PIRSF003161">
    <property type="entry name" value="FliG"/>
    <property type="match status" value="1"/>
</dbReference>
<dbReference type="InterPro" id="IPR000090">
    <property type="entry name" value="Flg_Motor_Flig"/>
</dbReference>
<evidence type="ECO:0000256" key="5">
    <source>
        <dbReference type="ARBA" id="ARBA00022475"/>
    </source>
</evidence>
<evidence type="ECO:0000256" key="9">
    <source>
        <dbReference type="ARBA" id="ARBA00023143"/>
    </source>
</evidence>
<evidence type="ECO:0000256" key="3">
    <source>
        <dbReference type="ARBA" id="ARBA00010299"/>
    </source>
</evidence>
<evidence type="ECO:0000259" key="10">
    <source>
        <dbReference type="Pfam" id="PF01706"/>
    </source>
</evidence>
<gene>
    <name evidence="13" type="primary">fliG_5</name>
    <name evidence="13" type="ORF">GALL_205670</name>
</gene>
<dbReference type="GO" id="GO:0006935">
    <property type="term" value="P:chemotaxis"/>
    <property type="evidence" value="ECO:0007669"/>
    <property type="project" value="UniProtKB-KW"/>
</dbReference>
<dbReference type="FunFam" id="1.10.220.30:FF:000001">
    <property type="entry name" value="Flagellar motor switch protein FliG"/>
    <property type="match status" value="1"/>
</dbReference>
<evidence type="ECO:0000256" key="4">
    <source>
        <dbReference type="ARBA" id="ARBA00021870"/>
    </source>
</evidence>
<proteinExistence type="inferred from homology"/>
<reference evidence="13" key="1">
    <citation type="submission" date="2016-10" db="EMBL/GenBank/DDBJ databases">
        <title>Sequence of Gallionella enrichment culture.</title>
        <authorList>
            <person name="Poehlein A."/>
            <person name="Muehling M."/>
            <person name="Daniel R."/>
        </authorList>
    </citation>
    <scope>NUCLEOTIDE SEQUENCE</scope>
</reference>
<keyword evidence="7" id="KW-0283">Flagellar rotation</keyword>
<dbReference type="InterPro" id="IPR032779">
    <property type="entry name" value="FliG_M"/>
</dbReference>
<dbReference type="GO" id="GO:0005886">
    <property type="term" value="C:plasma membrane"/>
    <property type="evidence" value="ECO:0007669"/>
    <property type="project" value="UniProtKB-SubCell"/>
</dbReference>
<keyword evidence="8" id="KW-0472">Membrane</keyword>
<dbReference type="GO" id="GO:0009425">
    <property type="term" value="C:bacterial-type flagellum basal body"/>
    <property type="evidence" value="ECO:0007669"/>
    <property type="project" value="UniProtKB-SubCell"/>
</dbReference>
<evidence type="ECO:0000259" key="12">
    <source>
        <dbReference type="Pfam" id="PF14842"/>
    </source>
</evidence>
<evidence type="ECO:0000256" key="2">
    <source>
        <dbReference type="ARBA" id="ARBA00004413"/>
    </source>
</evidence>
<dbReference type="Pfam" id="PF01706">
    <property type="entry name" value="FliG_C"/>
    <property type="match status" value="1"/>
</dbReference>
<comment type="caution">
    <text evidence="13">The sequence shown here is derived from an EMBL/GenBank/DDBJ whole genome shotgun (WGS) entry which is preliminary data.</text>
</comment>
<evidence type="ECO:0000256" key="6">
    <source>
        <dbReference type="ARBA" id="ARBA00022500"/>
    </source>
</evidence>
<dbReference type="Pfam" id="PF14841">
    <property type="entry name" value="FliG_M"/>
    <property type="match status" value="1"/>
</dbReference>
<dbReference type="GO" id="GO:0003774">
    <property type="term" value="F:cytoskeletal motor activity"/>
    <property type="evidence" value="ECO:0007669"/>
    <property type="project" value="InterPro"/>
</dbReference>
<keyword evidence="9" id="KW-0975">Bacterial flagellum</keyword>
<comment type="similarity">
    <text evidence="3">Belongs to the FliG family.</text>
</comment>
<accession>A0A1J5S6L8</accession>
<dbReference type="AlphaFoldDB" id="A0A1J5S6L8"/>
<dbReference type="Pfam" id="PF14842">
    <property type="entry name" value="FliG_N"/>
    <property type="match status" value="1"/>
</dbReference>
<evidence type="ECO:0000259" key="11">
    <source>
        <dbReference type="Pfam" id="PF14841"/>
    </source>
</evidence>
<keyword evidence="5" id="KW-1003">Cell membrane</keyword>
<keyword evidence="6" id="KW-0145">Chemotaxis</keyword>
<protein>
    <recommendedName>
        <fullName evidence="4">Flagellar motor switch protein FliG</fullName>
    </recommendedName>
</protein>
<dbReference type="GO" id="GO:0071973">
    <property type="term" value="P:bacterial-type flagellum-dependent cell motility"/>
    <property type="evidence" value="ECO:0007669"/>
    <property type="project" value="InterPro"/>
</dbReference>
<organism evidence="13">
    <name type="scientific">mine drainage metagenome</name>
    <dbReference type="NCBI Taxonomy" id="410659"/>
    <lineage>
        <taxon>unclassified sequences</taxon>
        <taxon>metagenomes</taxon>
        <taxon>ecological metagenomes</taxon>
    </lineage>
</organism>
<dbReference type="InterPro" id="IPR011002">
    <property type="entry name" value="FliG_a-hlx"/>
</dbReference>
<dbReference type="PANTHER" id="PTHR30534">
    <property type="entry name" value="FLAGELLAR MOTOR SWITCH PROTEIN FLIG"/>
    <property type="match status" value="1"/>
</dbReference>
<evidence type="ECO:0000256" key="1">
    <source>
        <dbReference type="ARBA" id="ARBA00004117"/>
    </source>
</evidence>
<comment type="subcellular location">
    <subcellularLocation>
        <location evidence="1">Bacterial flagellum basal body</location>
    </subcellularLocation>
    <subcellularLocation>
        <location evidence="2">Cell membrane</location>
        <topology evidence="2">Peripheral membrane protein</topology>
        <orientation evidence="2">Cytoplasmic side</orientation>
    </subcellularLocation>
</comment>
<evidence type="ECO:0000256" key="7">
    <source>
        <dbReference type="ARBA" id="ARBA00022779"/>
    </source>
</evidence>
<feature type="domain" description="Flagellar motor switch protein FliG middle" evidence="11">
    <location>
        <begin position="115"/>
        <end position="186"/>
    </location>
</feature>
<dbReference type="Gene3D" id="1.10.220.30">
    <property type="match status" value="3"/>
</dbReference>
<dbReference type="SUPFAM" id="SSF48029">
    <property type="entry name" value="FliG"/>
    <property type="match status" value="2"/>
</dbReference>
<dbReference type="InterPro" id="IPR023087">
    <property type="entry name" value="Flg_Motor_Flig_C"/>
</dbReference>
<keyword evidence="13" id="KW-0969">Cilium</keyword>